<dbReference type="AlphaFoldDB" id="A0AAV9CYQ8"/>
<organism evidence="1 2">
    <name type="scientific">Acorus calamus</name>
    <name type="common">Sweet flag</name>
    <dbReference type="NCBI Taxonomy" id="4465"/>
    <lineage>
        <taxon>Eukaryota</taxon>
        <taxon>Viridiplantae</taxon>
        <taxon>Streptophyta</taxon>
        <taxon>Embryophyta</taxon>
        <taxon>Tracheophyta</taxon>
        <taxon>Spermatophyta</taxon>
        <taxon>Magnoliopsida</taxon>
        <taxon>Liliopsida</taxon>
        <taxon>Acoraceae</taxon>
        <taxon>Acorus</taxon>
    </lineage>
</organism>
<dbReference type="EMBL" id="JAUJYO010000016">
    <property type="protein sequence ID" value="KAK1294057.1"/>
    <property type="molecule type" value="Genomic_DNA"/>
</dbReference>
<proteinExistence type="predicted"/>
<dbReference type="Proteomes" id="UP001180020">
    <property type="component" value="Unassembled WGS sequence"/>
</dbReference>
<evidence type="ECO:0000313" key="1">
    <source>
        <dbReference type="EMBL" id="KAK1294057.1"/>
    </source>
</evidence>
<keyword evidence="2" id="KW-1185">Reference proteome</keyword>
<reference evidence="1" key="1">
    <citation type="journal article" date="2023" name="Nat. Commun.">
        <title>Diploid and tetraploid genomes of Acorus and the evolution of monocots.</title>
        <authorList>
            <person name="Ma L."/>
            <person name="Liu K.W."/>
            <person name="Li Z."/>
            <person name="Hsiao Y.Y."/>
            <person name="Qi Y."/>
            <person name="Fu T."/>
            <person name="Tang G.D."/>
            <person name="Zhang D."/>
            <person name="Sun W.H."/>
            <person name="Liu D.K."/>
            <person name="Li Y."/>
            <person name="Chen G.Z."/>
            <person name="Liu X.D."/>
            <person name="Liao X.Y."/>
            <person name="Jiang Y.T."/>
            <person name="Yu X."/>
            <person name="Hao Y."/>
            <person name="Huang J."/>
            <person name="Zhao X.W."/>
            <person name="Ke S."/>
            <person name="Chen Y.Y."/>
            <person name="Wu W.L."/>
            <person name="Hsu J.L."/>
            <person name="Lin Y.F."/>
            <person name="Huang M.D."/>
            <person name="Li C.Y."/>
            <person name="Huang L."/>
            <person name="Wang Z.W."/>
            <person name="Zhao X."/>
            <person name="Zhong W.Y."/>
            <person name="Peng D.H."/>
            <person name="Ahmad S."/>
            <person name="Lan S."/>
            <person name="Zhang J.S."/>
            <person name="Tsai W.C."/>
            <person name="Van de Peer Y."/>
            <person name="Liu Z.J."/>
        </authorList>
    </citation>
    <scope>NUCLEOTIDE SEQUENCE</scope>
    <source>
        <strain evidence="1">CP</strain>
    </source>
</reference>
<comment type="caution">
    <text evidence="1">The sequence shown here is derived from an EMBL/GenBank/DDBJ whole genome shotgun (WGS) entry which is preliminary data.</text>
</comment>
<evidence type="ECO:0000313" key="2">
    <source>
        <dbReference type="Proteomes" id="UP001180020"/>
    </source>
</evidence>
<reference evidence="1" key="2">
    <citation type="submission" date="2023-06" db="EMBL/GenBank/DDBJ databases">
        <authorList>
            <person name="Ma L."/>
            <person name="Liu K.-W."/>
            <person name="Li Z."/>
            <person name="Hsiao Y.-Y."/>
            <person name="Qi Y."/>
            <person name="Fu T."/>
            <person name="Tang G."/>
            <person name="Zhang D."/>
            <person name="Sun W.-H."/>
            <person name="Liu D.-K."/>
            <person name="Li Y."/>
            <person name="Chen G.-Z."/>
            <person name="Liu X.-D."/>
            <person name="Liao X.-Y."/>
            <person name="Jiang Y.-T."/>
            <person name="Yu X."/>
            <person name="Hao Y."/>
            <person name="Huang J."/>
            <person name="Zhao X.-W."/>
            <person name="Ke S."/>
            <person name="Chen Y.-Y."/>
            <person name="Wu W.-L."/>
            <person name="Hsu J.-L."/>
            <person name="Lin Y.-F."/>
            <person name="Huang M.-D."/>
            <person name="Li C.-Y."/>
            <person name="Huang L."/>
            <person name="Wang Z.-W."/>
            <person name="Zhao X."/>
            <person name="Zhong W.-Y."/>
            <person name="Peng D.-H."/>
            <person name="Ahmad S."/>
            <person name="Lan S."/>
            <person name="Zhang J.-S."/>
            <person name="Tsai W.-C."/>
            <person name="Van De Peer Y."/>
            <person name="Liu Z.-J."/>
        </authorList>
    </citation>
    <scope>NUCLEOTIDE SEQUENCE</scope>
    <source>
        <strain evidence="1">CP</strain>
        <tissue evidence="1">Leaves</tissue>
    </source>
</reference>
<protein>
    <submittedName>
        <fullName evidence="1">Uncharacterized protein</fullName>
    </submittedName>
</protein>
<sequence length="153" mass="17437">MEDAWLNPAGGRRGKNKESSPLDYVFVSYVHRFSRPVQITNRITFRSILSIVIITSASWLIFVKNPEVGSTSAYPDFDVGGAEHRKIKFKDGSSCLKRLLRKVLCYVHQLTSMLVCCNVYGREGKMGKSVLPKKVRDALTHILQKKENEHLRK</sequence>
<name>A0AAV9CYQ8_ACOCL</name>
<accession>A0AAV9CYQ8</accession>
<gene>
    <name evidence="1" type="ORF">QJS10_CPA16g01520</name>
</gene>